<feature type="region of interest" description="Disordered" evidence="1">
    <location>
        <begin position="49"/>
        <end position="76"/>
    </location>
</feature>
<dbReference type="OrthoDB" id="445357at2759"/>
<dbReference type="GO" id="GO:0004540">
    <property type="term" value="F:RNA nuclease activity"/>
    <property type="evidence" value="ECO:0007669"/>
    <property type="project" value="InterPro"/>
</dbReference>
<dbReference type="Gene3D" id="3.40.50.1010">
    <property type="entry name" value="5'-nuclease"/>
    <property type="match status" value="1"/>
</dbReference>
<dbReference type="Gene3D" id="1.10.720.30">
    <property type="entry name" value="SAP domain"/>
    <property type="match status" value="1"/>
</dbReference>
<proteinExistence type="predicted"/>
<dbReference type="PANTHER" id="PTHR35458">
    <property type="entry name" value="SLR0755 PROTEIN"/>
    <property type="match status" value="1"/>
</dbReference>
<dbReference type="PANTHER" id="PTHR35458:SF8">
    <property type="entry name" value="SLR0650 PROTEIN"/>
    <property type="match status" value="1"/>
</dbReference>
<dbReference type="AlphaFoldDB" id="A0A448Z6K9"/>
<evidence type="ECO:0000313" key="3">
    <source>
        <dbReference type="EMBL" id="VEU37677.1"/>
    </source>
</evidence>
<feature type="compositionally biased region" description="Low complexity" evidence="1">
    <location>
        <begin position="53"/>
        <end position="64"/>
    </location>
</feature>
<organism evidence="3 4">
    <name type="scientific">Pseudo-nitzschia multistriata</name>
    <dbReference type="NCBI Taxonomy" id="183589"/>
    <lineage>
        <taxon>Eukaryota</taxon>
        <taxon>Sar</taxon>
        <taxon>Stramenopiles</taxon>
        <taxon>Ochrophyta</taxon>
        <taxon>Bacillariophyta</taxon>
        <taxon>Bacillariophyceae</taxon>
        <taxon>Bacillariophycidae</taxon>
        <taxon>Bacillariales</taxon>
        <taxon>Bacillariaceae</taxon>
        <taxon>Pseudo-nitzschia</taxon>
    </lineage>
</organism>
<dbReference type="CDD" id="cd18722">
    <property type="entry name" value="PIN_NicB-like"/>
    <property type="match status" value="1"/>
</dbReference>
<dbReference type="SMART" id="SM00513">
    <property type="entry name" value="SAP"/>
    <property type="match status" value="1"/>
</dbReference>
<evidence type="ECO:0000259" key="2">
    <source>
        <dbReference type="SMART" id="SM00513"/>
    </source>
</evidence>
<keyword evidence="4" id="KW-1185">Reference proteome</keyword>
<dbReference type="InterPro" id="IPR047140">
    <property type="entry name" value="LabA"/>
</dbReference>
<gene>
    <name evidence="3" type="ORF">PSNMU_V1.4_AUG-EV-PASAV3_0045040</name>
</gene>
<feature type="region of interest" description="Disordered" evidence="1">
    <location>
        <begin position="496"/>
        <end position="515"/>
    </location>
</feature>
<feature type="compositionally biased region" description="Polar residues" evidence="1">
    <location>
        <begin position="498"/>
        <end position="507"/>
    </location>
</feature>
<evidence type="ECO:0000313" key="4">
    <source>
        <dbReference type="Proteomes" id="UP000291116"/>
    </source>
</evidence>
<accession>A0A448Z6K9</accession>
<dbReference type="InterPro" id="IPR036361">
    <property type="entry name" value="SAP_dom_sf"/>
</dbReference>
<dbReference type="Pfam" id="PF01936">
    <property type="entry name" value="NYN"/>
    <property type="match status" value="1"/>
</dbReference>
<dbReference type="EMBL" id="CAACVS010000137">
    <property type="protein sequence ID" value="VEU37677.1"/>
    <property type="molecule type" value="Genomic_DNA"/>
</dbReference>
<evidence type="ECO:0000256" key="1">
    <source>
        <dbReference type="SAM" id="MobiDB-lite"/>
    </source>
</evidence>
<dbReference type="Pfam" id="PF02037">
    <property type="entry name" value="SAP"/>
    <property type="match status" value="1"/>
</dbReference>
<dbReference type="InterPro" id="IPR003034">
    <property type="entry name" value="SAP_dom"/>
</dbReference>
<sequence length="667" mass="76011">MYALAYLCQNLWSNQCPQHLVKALLPEYPSTFERIRRDVHTRTLSKEGINHSNFNQNFNNNNNKNKNKNNKDPNFIPAHEQLLSSTSRREPGNIFSGFSPSQSDVSPLPSPATTNITPLKVMIFIDGTWLYYSIYERSYERDVIAQKLGKYWRAELTPDWSRLPTVACQALLEDPKSKWSAIMPIGADASNESPSPSTTTVPARPIEVSRVSVYSSMHRDTPKDSFRYKMFADMMKAGFDVNMMETVGKGEKCVDIQLAVDMLYYATVPDAYDVALLLTGDRDFLPAVIRCRQKGRRIGLVSMRTGSLAFEDTPNLKDYDTIWMEDYLSKWIREKTPQEMVSMNGLRGGKRPFSSSTNGTQQLSQISAHTLNKVITNFIEKSGAPRVSSRDMGRHLKALTVGERSMLDEIKAVYGGLYQFLVLAEIYRVEADSRRAFKAFWVSMQIDSKMTKKEERVRDEDLSDNEKKFLTMYEQWVPTDKNKEYHFTMTEPDLKKSPQLSDISSSRVMPESLEDESPSVDYTALTVPELKEICRKRGLKVSAKKKIELIERIEASVSSEMQEPEIKVAESSPEKYLQSLVLEYLHASGGQASSRDVGRYLAANKVSYERRRIEGSMAQRMSALLELKEIYGSLNAFVKNVHYLYTTSGEGHEFNICIDKDSRQKLS</sequence>
<feature type="domain" description="SAP" evidence="2">
    <location>
        <begin position="522"/>
        <end position="557"/>
    </location>
</feature>
<name>A0A448Z6K9_9STRA</name>
<dbReference type="InterPro" id="IPR021139">
    <property type="entry name" value="NYN"/>
</dbReference>
<dbReference type="Proteomes" id="UP000291116">
    <property type="component" value="Unassembled WGS sequence"/>
</dbReference>
<protein>
    <recommendedName>
        <fullName evidence="2">SAP domain-containing protein</fullName>
    </recommendedName>
</protein>
<dbReference type="SUPFAM" id="SSF68906">
    <property type="entry name" value="SAP domain"/>
    <property type="match status" value="1"/>
</dbReference>
<reference evidence="3 4" key="1">
    <citation type="submission" date="2019-01" db="EMBL/GenBank/DDBJ databases">
        <authorList>
            <person name="Ferrante I. M."/>
        </authorList>
    </citation>
    <scope>NUCLEOTIDE SEQUENCE [LARGE SCALE GENOMIC DNA]</scope>
    <source>
        <strain evidence="3 4">B856</strain>
    </source>
</reference>